<evidence type="ECO:0000313" key="2">
    <source>
        <dbReference type="EMBL" id="SNX82513.1"/>
    </source>
</evidence>
<sequence length="135" mass="14919">MIILTNILALIHLFNSLFTSAAWPQALSFDTTFPTARTNLASFNNLPIHPLWNGDLPLEGDDRMKVGASISACTFAIGPPGPPASALCSAFNAYCTNFKNDIRTRRLIQLKTSAPLKSKKNMLEIISTQQRQREK</sequence>
<evidence type="ECO:0000313" key="3">
    <source>
        <dbReference type="Proteomes" id="UP001294444"/>
    </source>
</evidence>
<accession>A0AAJ5C3G6</accession>
<protein>
    <submittedName>
        <fullName evidence="2">Uncharacterized protein</fullName>
    </submittedName>
</protein>
<keyword evidence="3" id="KW-1185">Reference proteome</keyword>
<keyword evidence="1" id="KW-0732">Signal</keyword>
<dbReference type="AlphaFoldDB" id="A0AAJ5C3G6"/>
<dbReference type="EMBL" id="OAPG01000002">
    <property type="protein sequence ID" value="SNX82513.1"/>
    <property type="molecule type" value="Genomic_DNA"/>
</dbReference>
<feature type="chain" id="PRO_5042465035" evidence="1">
    <location>
        <begin position="29"/>
        <end position="135"/>
    </location>
</feature>
<feature type="signal peptide" evidence="1">
    <location>
        <begin position="1"/>
        <end position="28"/>
    </location>
</feature>
<organism evidence="2 3">
    <name type="scientific">Melanopsichium pennsylvanicum</name>
    <dbReference type="NCBI Taxonomy" id="63383"/>
    <lineage>
        <taxon>Eukaryota</taxon>
        <taxon>Fungi</taxon>
        <taxon>Dikarya</taxon>
        <taxon>Basidiomycota</taxon>
        <taxon>Ustilaginomycotina</taxon>
        <taxon>Ustilaginomycetes</taxon>
        <taxon>Ustilaginales</taxon>
        <taxon>Ustilaginaceae</taxon>
        <taxon>Melanopsichium</taxon>
    </lineage>
</organism>
<reference evidence="2" key="1">
    <citation type="submission" date="2023-10" db="EMBL/GenBank/DDBJ databases">
        <authorList>
            <person name="Guldener U."/>
        </authorList>
    </citation>
    <scope>NUCLEOTIDE SEQUENCE</scope>
    <source>
        <strain evidence="2">Mp4</strain>
    </source>
</reference>
<proteinExistence type="predicted"/>
<name>A0AAJ5C3G6_9BASI</name>
<dbReference type="Proteomes" id="UP001294444">
    <property type="component" value="Unassembled WGS sequence"/>
</dbReference>
<evidence type="ECO:0000256" key="1">
    <source>
        <dbReference type="SAM" id="SignalP"/>
    </source>
</evidence>
<comment type="caution">
    <text evidence="2">The sequence shown here is derived from an EMBL/GenBank/DDBJ whole genome shotgun (WGS) entry which is preliminary data.</text>
</comment>
<gene>
    <name evidence="2" type="ORF">MEPE_01219</name>
</gene>